<feature type="chain" id="PRO_5033044921" description="Pectinesterase inhibitor domain-containing protein" evidence="4">
    <location>
        <begin position="28"/>
        <end position="195"/>
    </location>
</feature>
<reference evidence="6 7" key="1">
    <citation type="journal article" date="2020" name="Mol. Biol. Evol.">
        <title>Distinct Expression and Methylation Patterns for Genes with Different Fates following a Single Whole-Genome Duplication in Flowering Plants.</title>
        <authorList>
            <person name="Shi T."/>
            <person name="Rahmani R.S."/>
            <person name="Gugger P.F."/>
            <person name="Wang M."/>
            <person name="Li H."/>
            <person name="Zhang Y."/>
            <person name="Li Z."/>
            <person name="Wang Q."/>
            <person name="Van de Peer Y."/>
            <person name="Marchal K."/>
            <person name="Chen J."/>
        </authorList>
    </citation>
    <scope>NUCLEOTIDE SEQUENCE [LARGE SCALE GENOMIC DNA]</scope>
    <source>
        <tissue evidence="6">Leaf</tissue>
    </source>
</reference>
<evidence type="ECO:0000256" key="1">
    <source>
        <dbReference type="ARBA" id="ARBA00022729"/>
    </source>
</evidence>
<dbReference type="FunFam" id="1.20.140.40:FF:000008">
    <property type="entry name" value="Invertase/pectin methylesterase inhibitor family protein"/>
    <property type="match status" value="1"/>
</dbReference>
<evidence type="ECO:0000313" key="7">
    <source>
        <dbReference type="Proteomes" id="UP000607653"/>
    </source>
</evidence>
<gene>
    <name evidence="6" type="ORF">HUJ06_025715</name>
</gene>
<organism evidence="6 7">
    <name type="scientific">Nelumbo nucifera</name>
    <name type="common">Sacred lotus</name>
    <dbReference type="NCBI Taxonomy" id="4432"/>
    <lineage>
        <taxon>Eukaryota</taxon>
        <taxon>Viridiplantae</taxon>
        <taxon>Streptophyta</taxon>
        <taxon>Embryophyta</taxon>
        <taxon>Tracheophyta</taxon>
        <taxon>Spermatophyta</taxon>
        <taxon>Magnoliopsida</taxon>
        <taxon>Proteales</taxon>
        <taxon>Nelumbonaceae</taxon>
        <taxon>Nelumbo</taxon>
    </lineage>
</organism>
<proteinExistence type="inferred from homology"/>
<dbReference type="InterPro" id="IPR035513">
    <property type="entry name" value="Invertase/methylesterase_inhib"/>
</dbReference>
<dbReference type="PANTHER" id="PTHR36710">
    <property type="entry name" value="PECTINESTERASE INHIBITOR-LIKE"/>
    <property type="match status" value="1"/>
</dbReference>
<name>A0A822XW75_NELNU</name>
<dbReference type="SMART" id="SM00856">
    <property type="entry name" value="PMEI"/>
    <property type="match status" value="1"/>
</dbReference>
<dbReference type="InterPro" id="IPR006501">
    <property type="entry name" value="Pectinesterase_inhib_dom"/>
</dbReference>
<dbReference type="EMBL" id="DUZY01000001">
    <property type="protein sequence ID" value="DAD24252.1"/>
    <property type="molecule type" value="Genomic_DNA"/>
</dbReference>
<dbReference type="InterPro" id="IPR034086">
    <property type="entry name" value="PMEI_plant"/>
</dbReference>
<evidence type="ECO:0000259" key="5">
    <source>
        <dbReference type="SMART" id="SM00856"/>
    </source>
</evidence>
<accession>A0A822XW75</accession>
<dbReference type="GO" id="GO:0046910">
    <property type="term" value="F:pectinesterase inhibitor activity"/>
    <property type="evidence" value="ECO:0007669"/>
    <property type="project" value="InterPro"/>
</dbReference>
<evidence type="ECO:0000313" key="6">
    <source>
        <dbReference type="EMBL" id="DAD24252.1"/>
    </source>
</evidence>
<comment type="caution">
    <text evidence="6">The sequence shown here is derived from an EMBL/GenBank/DDBJ whole genome shotgun (WGS) entry which is preliminary data.</text>
</comment>
<keyword evidence="2" id="KW-1015">Disulfide bond</keyword>
<dbReference type="SUPFAM" id="SSF101148">
    <property type="entry name" value="Plant invertase/pectin methylesterase inhibitor"/>
    <property type="match status" value="1"/>
</dbReference>
<dbReference type="AlphaFoldDB" id="A0A822XW75"/>
<sequence length="195" mass="21170">MASLLYSRFHLLLLHLLFFLFLRNSSSSSSSVSALGTTITDPPSLVESVCTKSKDYTFCTKALNSDPRSPSAEVTDLARISVELAEKNATETLGYIKQLLNGTNNNNNTDDNLKKALLLCETEYENGVASLQTALNNLETGSYDDVNVLASLAYEAIQACDKAFGEGKVHEPTLSPMNQNTMLLCDMSTVISSVI</sequence>
<dbReference type="InterPro" id="IPR052421">
    <property type="entry name" value="PCW_Enzyme_Inhibitor"/>
</dbReference>
<dbReference type="Pfam" id="PF04043">
    <property type="entry name" value="PMEI"/>
    <property type="match status" value="1"/>
</dbReference>
<keyword evidence="7" id="KW-1185">Reference proteome</keyword>
<dbReference type="PANTHER" id="PTHR36710:SF18">
    <property type="entry name" value="PECTINESTERASE INHIBITOR 5-RELATED"/>
    <property type="match status" value="1"/>
</dbReference>
<evidence type="ECO:0000256" key="4">
    <source>
        <dbReference type="SAM" id="SignalP"/>
    </source>
</evidence>
<evidence type="ECO:0000256" key="2">
    <source>
        <dbReference type="ARBA" id="ARBA00023157"/>
    </source>
</evidence>
<comment type="similarity">
    <text evidence="3">Belongs to the PMEI family.</text>
</comment>
<feature type="signal peptide" evidence="4">
    <location>
        <begin position="1"/>
        <end position="27"/>
    </location>
</feature>
<protein>
    <recommendedName>
        <fullName evidence="5">Pectinesterase inhibitor domain-containing protein</fullName>
    </recommendedName>
</protein>
<dbReference type="NCBIfam" id="TIGR01614">
    <property type="entry name" value="PME_inhib"/>
    <property type="match status" value="1"/>
</dbReference>
<evidence type="ECO:0000256" key="3">
    <source>
        <dbReference type="ARBA" id="ARBA00038471"/>
    </source>
</evidence>
<dbReference type="CDD" id="cd15797">
    <property type="entry name" value="PMEI"/>
    <property type="match status" value="1"/>
</dbReference>
<keyword evidence="1 4" id="KW-0732">Signal</keyword>
<dbReference type="Proteomes" id="UP000607653">
    <property type="component" value="Unassembled WGS sequence"/>
</dbReference>
<dbReference type="Gene3D" id="1.20.140.40">
    <property type="entry name" value="Invertase/pectin methylesterase inhibitor family protein"/>
    <property type="match status" value="1"/>
</dbReference>
<feature type="domain" description="Pectinesterase inhibitor" evidence="5">
    <location>
        <begin position="41"/>
        <end position="191"/>
    </location>
</feature>